<protein>
    <recommendedName>
        <fullName evidence="2">DNA-directed RNA polymerase RpoA/D/Rpb3-type domain-containing protein</fullName>
    </recommendedName>
</protein>
<reference evidence="3" key="1">
    <citation type="submission" date="2022-02" db="EMBL/GenBank/DDBJ databases">
        <authorList>
            <person name="Henning P.M."/>
            <person name="McCubbin A.G."/>
            <person name="Shore J.S."/>
        </authorList>
    </citation>
    <scope>NUCLEOTIDE SEQUENCE</scope>
    <source>
        <strain evidence="3">F60SS</strain>
        <tissue evidence="3">Leaves</tissue>
    </source>
</reference>
<dbReference type="OrthoDB" id="270173at2759"/>
<dbReference type="InterPro" id="IPR050518">
    <property type="entry name" value="Rpo3/RPB3_RNA_Pol_subunit"/>
</dbReference>
<name>A0A9Q0FQ19_9ROSI</name>
<dbReference type="Proteomes" id="UP001141552">
    <property type="component" value="Unassembled WGS sequence"/>
</dbReference>
<comment type="caution">
    <text evidence="3">The sequence shown here is derived from an EMBL/GenBank/DDBJ whole genome shotgun (WGS) entry which is preliminary data.</text>
</comment>
<dbReference type="GO" id="GO:0005665">
    <property type="term" value="C:RNA polymerase II, core complex"/>
    <property type="evidence" value="ECO:0007669"/>
    <property type="project" value="TreeGrafter"/>
</dbReference>
<proteinExistence type="predicted"/>
<dbReference type="PANTHER" id="PTHR11800">
    <property type="entry name" value="DNA-DIRECTED RNA POLYMERASE"/>
    <property type="match status" value="1"/>
</dbReference>
<dbReference type="GO" id="GO:0006366">
    <property type="term" value="P:transcription by RNA polymerase II"/>
    <property type="evidence" value="ECO:0007669"/>
    <property type="project" value="TreeGrafter"/>
</dbReference>
<feature type="region of interest" description="Disordered" evidence="1">
    <location>
        <begin position="63"/>
        <end position="94"/>
    </location>
</feature>
<evidence type="ECO:0000256" key="1">
    <source>
        <dbReference type="SAM" id="MobiDB-lite"/>
    </source>
</evidence>
<dbReference type="Gene3D" id="2.170.120.12">
    <property type="entry name" value="DNA-directed RNA polymerase, insert domain"/>
    <property type="match status" value="1"/>
</dbReference>
<evidence type="ECO:0000313" key="3">
    <source>
        <dbReference type="EMBL" id="KAJ4835497.1"/>
    </source>
</evidence>
<reference evidence="3" key="2">
    <citation type="journal article" date="2023" name="Plants (Basel)">
        <title>Annotation of the Turnera subulata (Passifloraceae) Draft Genome Reveals the S-Locus Evolved after the Divergence of Turneroideae from Passifloroideae in a Stepwise Manner.</title>
        <authorList>
            <person name="Henning P.M."/>
            <person name="Roalson E.H."/>
            <person name="Mir W."/>
            <person name="McCubbin A.G."/>
            <person name="Shore J.S."/>
        </authorList>
    </citation>
    <scope>NUCLEOTIDE SEQUENCE</scope>
    <source>
        <strain evidence="3">F60SS</strain>
    </source>
</reference>
<dbReference type="PANTHER" id="PTHR11800:SF2">
    <property type="entry name" value="DNA-DIRECTED RNA POLYMERASE II SUBUNIT RPB3"/>
    <property type="match status" value="1"/>
</dbReference>
<feature type="domain" description="DNA-directed RNA polymerase RpoA/D/Rpb3-type" evidence="2">
    <location>
        <begin position="1"/>
        <end position="141"/>
    </location>
</feature>
<dbReference type="AlphaFoldDB" id="A0A9Q0FQ19"/>
<evidence type="ECO:0000313" key="4">
    <source>
        <dbReference type="Proteomes" id="UP001141552"/>
    </source>
</evidence>
<dbReference type="SMART" id="SM00662">
    <property type="entry name" value="RPOLD"/>
    <property type="match status" value="1"/>
</dbReference>
<keyword evidence="4" id="KW-1185">Reference proteome</keyword>
<sequence>MIAEVPIIAIDLVEIEFNSFVLNDEFIAHRLGLIPLNSDRAMSMRFSRDCDTCVGDSQCEYCPSSSASPPSALVTRPSTSPTRNSTAPTTPSSPGIVIVKLRRGQELRLRAIASSPNYEFRLGLLAIVCSGFLLLDLIKED</sequence>
<dbReference type="SUPFAM" id="SSF56553">
    <property type="entry name" value="Insert subdomain of RNA polymerase alpha subunit"/>
    <property type="match status" value="1"/>
</dbReference>
<gene>
    <name evidence="3" type="ORF">Tsubulata_015491</name>
</gene>
<dbReference type="InterPro" id="IPR036643">
    <property type="entry name" value="RNApol_insert_sf"/>
</dbReference>
<dbReference type="EMBL" id="JAKUCV010004398">
    <property type="protein sequence ID" value="KAJ4835497.1"/>
    <property type="molecule type" value="Genomic_DNA"/>
</dbReference>
<organism evidence="3 4">
    <name type="scientific">Turnera subulata</name>
    <dbReference type="NCBI Taxonomy" id="218843"/>
    <lineage>
        <taxon>Eukaryota</taxon>
        <taxon>Viridiplantae</taxon>
        <taxon>Streptophyta</taxon>
        <taxon>Embryophyta</taxon>
        <taxon>Tracheophyta</taxon>
        <taxon>Spermatophyta</taxon>
        <taxon>Magnoliopsida</taxon>
        <taxon>eudicotyledons</taxon>
        <taxon>Gunneridae</taxon>
        <taxon>Pentapetalae</taxon>
        <taxon>rosids</taxon>
        <taxon>fabids</taxon>
        <taxon>Malpighiales</taxon>
        <taxon>Passifloraceae</taxon>
        <taxon>Turnera</taxon>
    </lineage>
</organism>
<dbReference type="InterPro" id="IPR011263">
    <property type="entry name" value="DNA-dir_RNA_pol_RpoA/D/Rpb3"/>
</dbReference>
<accession>A0A9Q0FQ19</accession>
<evidence type="ECO:0000259" key="2">
    <source>
        <dbReference type="SMART" id="SM00662"/>
    </source>
</evidence>
<dbReference type="GO" id="GO:0003899">
    <property type="term" value="F:DNA-directed RNA polymerase activity"/>
    <property type="evidence" value="ECO:0007669"/>
    <property type="project" value="InterPro"/>
</dbReference>